<dbReference type="Pfam" id="PF00248">
    <property type="entry name" value="Aldo_ket_red"/>
    <property type="match status" value="1"/>
</dbReference>
<feature type="binding site" evidence="2">
    <location>
        <position position="131"/>
    </location>
    <ligand>
        <name>substrate</name>
    </ligand>
</feature>
<comment type="caution">
    <text evidence="5">The sequence shown here is derived from an EMBL/GenBank/DDBJ whole genome shotgun (WGS) entry which is preliminary data.</text>
</comment>
<feature type="domain" description="NADP-dependent oxidoreductase" evidence="4">
    <location>
        <begin position="34"/>
        <end position="315"/>
    </location>
</feature>
<dbReference type="EMBL" id="SJPJ01000001">
    <property type="protein sequence ID" value="TWT82750.1"/>
    <property type="molecule type" value="Genomic_DNA"/>
</dbReference>
<organism evidence="5 6">
    <name type="scientific">Novipirellula herctigrandis</name>
    <dbReference type="NCBI Taxonomy" id="2527986"/>
    <lineage>
        <taxon>Bacteria</taxon>
        <taxon>Pseudomonadati</taxon>
        <taxon>Planctomycetota</taxon>
        <taxon>Planctomycetia</taxon>
        <taxon>Pirellulales</taxon>
        <taxon>Pirellulaceae</taxon>
        <taxon>Novipirellula</taxon>
    </lineage>
</organism>
<evidence type="ECO:0000256" key="3">
    <source>
        <dbReference type="PIRSR" id="PIRSR000097-3"/>
    </source>
</evidence>
<gene>
    <name evidence="5" type="primary">dkgB</name>
    <name evidence="5" type="ORF">CA13_42130</name>
</gene>
<dbReference type="GO" id="GO:0016491">
    <property type="term" value="F:oxidoreductase activity"/>
    <property type="evidence" value="ECO:0007669"/>
    <property type="project" value="UniProtKB-KW"/>
</dbReference>
<keyword evidence="5" id="KW-0560">Oxidoreductase</keyword>
<dbReference type="InterPro" id="IPR020471">
    <property type="entry name" value="AKR"/>
</dbReference>
<dbReference type="AlphaFoldDB" id="A0A5C5Z6E7"/>
<reference evidence="5 6" key="1">
    <citation type="submission" date="2019-02" db="EMBL/GenBank/DDBJ databases">
        <title>Deep-cultivation of Planctomycetes and their phenomic and genomic characterization uncovers novel biology.</title>
        <authorList>
            <person name="Wiegand S."/>
            <person name="Jogler M."/>
            <person name="Boedeker C."/>
            <person name="Pinto D."/>
            <person name="Vollmers J."/>
            <person name="Rivas-Marin E."/>
            <person name="Kohn T."/>
            <person name="Peeters S.H."/>
            <person name="Heuer A."/>
            <person name="Rast P."/>
            <person name="Oberbeckmann S."/>
            <person name="Bunk B."/>
            <person name="Jeske O."/>
            <person name="Meyerdierks A."/>
            <person name="Storesund J.E."/>
            <person name="Kallscheuer N."/>
            <person name="Luecker S."/>
            <person name="Lage O.M."/>
            <person name="Pohl T."/>
            <person name="Merkel B.J."/>
            <person name="Hornburger P."/>
            <person name="Mueller R.-W."/>
            <person name="Bruemmer F."/>
            <person name="Labrenz M."/>
            <person name="Spormann A.M."/>
            <person name="Op Den Camp H."/>
            <person name="Overmann J."/>
            <person name="Amann R."/>
            <person name="Jetten M.S.M."/>
            <person name="Mascher T."/>
            <person name="Medema M.H."/>
            <person name="Devos D.P."/>
            <person name="Kaster A.-K."/>
            <person name="Ovreas L."/>
            <person name="Rohde M."/>
            <person name="Galperin M.Y."/>
            <person name="Jogler C."/>
        </authorList>
    </citation>
    <scope>NUCLEOTIDE SEQUENCE [LARGE SCALE GENOMIC DNA]</scope>
    <source>
        <strain evidence="5 6">CA13</strain>
    </source>
</reference>
<dbReference type="SUPFAM" id="SSF51430">
    <property type="entry name" value="NAD(P)-linked oxidoreductase"/>
    <property type="match status" value="1"/>
</dbReference>
<proteinExistence type="predicted"/>
<evidence type="ECO:0000313" key="6">
    <source>
        <dbReference type="Proteomes" id="UP000315010"/>
    </source>
</evidence>
<dbReference type="InterPro" id="IPR023210">
    <property type="entry name" value="NADP_OxRdtase_dom"/>
</dbReference>
<protein>
    <submittedName>
        <fullName evidence="5">2,5-diketo-D-gluconic acid reductase B</fullName>
        <ecNumber evidence="5">1.1.1.346</ecNumber>
    </submittedName>
</protein>
<name>A0A5C5Z6E7_9BACT</name>
<dbReference type="OrthoDB" id="9804790at2"/>
<evidence type="ECO:0000313" key="5">
    <source>
        <dbReference type="EMBL" id="TWT82750.1"/>
    </source>
</evidence>
<dbReference type="PROSITE" id="PS00798">
    <property type="entry name" value="ALDOKETO_REDUCTASE_1"/>
    <property type="match status" value="1"/>
</dbReference>
<evidence type="ECO:0000259" key="4">
    <source>
        <dbReference type="Pfam" id="PF00248"/>
    </source>
</evidence>
<dbReference type="EC" id="1.1.1.346" evidence="5"/>
<feature type="site" description="Lowers pKa of active site Tyr" evidence="3">
    <location>
        <position position="98"/>
    </location>
</feature>
<dbReference type="PRINTS" id="PR00069">
    <property type="entry name" value="ALDKETRDTASE"/>
</dbReference>
<feature type="active site" description="Proton donor" evidence="1">
    <location>
        <position position="70"/>
    </location>
</feature>
<evidence type="ECO:0000256" key="1">
    <source>
        <dbReference type="PIRSR" id="PIRSR000097-1"/>
    </source>
</evidence>
<dbReference type="Proteomes" id="UP000315010">
    <property type="component" value="Unassembled WGS sequence"/>
</dbReference>
<accession>A0A5C5Z6E7</accession>
<dbReference type="PIRSF" id="PIRSF000097">
    <property type="entry name" value="AKR"/>
    <property type="match status" value="1"/>
</dbReference>
<dbReference type="InterPro" id="IPR018170">
    <property type="entry name" value="Aldo/ket_reductase_CS"/>
</dbReference>
<dbReference type="PANTHER" id="PTHR11732">
    <property type="entry name" value="ALDO/KETO REDUCTASE"/>
    <property type="match status" value="1"/>
</dbReference>
<sequence>MSSTPTSFSIADDGVDPAAVPFHTLPSGDKMPSLGLGTFGSDHADHESVAEAVVAAASVGYRHFDCAAVYGNEAYIGKSLKQITDGGVKRESLWINSKLWNDKHAEEDVIPACKQSLKDLQLDYIDLYFVHWPFPNFHAPGCDITSRSADAKPYIHESFMKTWRQMEKLVEMGLVRNIGTSNMTIPKLKLVLRDAKIKPVVNEMEIHPHFQQPELFQFIVDNGIVPVGFSPIGSPARPERDRTADDTVDIEDPVIVKIAADHNIHPAVVCLKWAVQRGQIPIPMSTKRRNILANLKAVTEDPLSDAEMQAIAAIDKNCRLIKGQVFLWKADQSWEDLWDLNGEITPA</sequence>
<dbReference type="Gene3D" id="3.20.20.100">
    <property type="entry name" value="NADP-dependent oxidoreductase domain"/>
    <property type="match status" value="1"/>
</dbReference>
<evidence type="ECO:0000256" key="2">
    <source>
        <dbReference type="PIRSR" id="PIRSR000097-2"/>
    </source>
</evidence>
<dbReference type="InterPro" id="IPR036812">
    <property type="entry name" value="NAD(P)_OxRdtase_dom_sf"/>
</dbReference>
<dbReference type="RefSeq" id="WP_146399454.1">
    <property type="nucleotide sequence ID" value="NZ_SJPJ01000001.1"/>
</dbReference>
<keyword evidence="6" id="KW-1185">Reference proteome</keyword>